<dbReference type="Proteomes" id="UP000077245">
    <property type="component" value="Unassembled WGS sequence"/>
</dbReference>
<sequence>MLKLYLMILKNLISYERETFVLEKNKFTRNCKMSFEDVICSILGNKGKTTVLEIEDCFNEKFGDDETPISKQALSERRSFLDWKIFKRTDSDA</sequence>
<proteinExistence type="predicted"/>
<gene>
    <name evidence="1" type="ORF">MBCUR_11700</name>
</gene>
<comment type="caution">
    <text evidence="1">The sequence shown here is derived from an EMBL/GenBank/DDBJ whole genome shotgun (WGS) entry which is preliminary data.</text>
</comment>
<dbReference type="EMBL" id="LWMV01000173">
    <property type="protein sequence ID" value="KZX12113.1"/>
    <property type="molecule type" value="Genomic_DNA"/>
</dbReference>
<dbReference type="PATRIC" id="fig|49547.3.peg.1253"/>
<dbReference type="AlphaFoldDB" id="A0A166AJJ2"/>
<organism evidence="1 2">
    <name type="scientific">Methanobrevibacter curvatus</name>
    <dbReference type="NCBI Taxonomy" id="49547"/>
    <lineage>
        <taxon>Archaea</taxon>
        <taxon>Methanobacteriati</taxon>
        <taxon>Methanobacteriota</taxon>
        <taxon>Methanomada group</taxon>
        <taxon>Methanobacteria</taxon>
        <taxon>Methanobacteriales</taxon>
        <taxon>Methanobacteriaceae</taxon>
        <taxon>Methanobrevibacter</taxon>
    </lineage>
</organism>
<name>A0A166AJJ2_9EURY</name>
<reference evidence="1 2" key="1">
    <citation type="submission" date="2016-04" db="EMBL/GenBank/DDBJ databases">
        <title>Genome sequence of Methanobrevibacter curvatus DSM 11111.</title>
        <authorList>
            <person name="Poehlein A."/>
            <person name="Seedorf H."/>
            <person name="Daniel R."/>
        </authorList>
    </citation>
    <scope>NUCLEOTIDE SEQUENCE [LARGE SCALE GENOMIC DNA]</scope>
    <source>
        <strain evidence="1 2">DSM 11111</strain>
    </source>
</reference>
<protein>
    <submittedName>
        <fullName evidence="1">Uncharacterized protein</fullName>
    </submittedName>
</protein>
<keyword evidence="2" id="KW-1185">Reference proteome</keyword>
<accession>A0A166AJJ2</accession>
<evidence type="ECO:0000313" key="1">
    <source>
        <dbReference type="EMBL" id="KZX12113.1"/>
    </source>
</evidence>
<evidence type="ECO:0000313" key="2">
    <source>
        <dbReference type="Proteomes" id="UP000077245"/>
    </source>
</evidence>